<reference evidence="2" key="1">
    <citation type="journal article" date="2018" name="Nat. Commun.">
        <title>Diversity and evolution of the emerging Pandoraviridae family.</title>
        <authorList>
            <person name="Legendre M."/>
            <person name="Fabre E."/>
            <person name="Poirot O."/>
            <person name="Jeudy S."/>
            <person name="Lartigue A."/>
            <person name="Alempic J.M."/>
            <person name="Beucher L."/>
            <person name="Philippe N."/>
            <person name="Bertaux L."/>
            <person name="Christo-Foroux E."/>
            <person name="Labadie K."/>
            <person name="Coute Y."/>
            <person name="Abergel C."/>
            <person name="Claverie J.M."/>
        </authorList>
    </citation>
    <scope>NUCLEOTIDE SEQUENCE [LARGE SCALE GENOMIC DNA]</scope>
    <source>
        <strain evidence="2">Macleodensis</strain>
    </source>
</reference>
<organism evidence="2">
    <name type="scientific">Pandoravirus macleodensis</name>
    <dbReference type="NCBI Taxonomy" id="2107707"/>
    <lineage>
        <taxon>Viruses</taxon>
        <taxon>Pandoravirus</taxon>
    </lineage>
</organism>
<evidence type="ECO:0000256" key="1">
    <source>
        <dbReference type="SAM" id="MobiDB-lite"/>
    </source>
</evidence>
<feature type="region of interest" description="Disordered" evidence="1">
    <location>
        <begin position="406"/>
        <end position="438"/>
    </location>
</feature>
<dbReference type="RefSeq" id="YP_009481488.1">
    <property type="nucleotide sequence ID" value="NC_037665.1"/>
</dbReference>
<protein>
    <submittedName>
        <fullName evidence="2">Uncharacterized protein</fullName>
    </submittedName>
</protein>
<evidence type="ECO:0000313" key="2">
    <source>
        <dbReference type="EMBL" id="AVK77492.1"/>
    </source>
</evidence>
<sequence>MESASYLGGGGIGPAGPATTASAEMSVLVPTDALPPEIDVRSWPNKALLPRAADYVPALAAACEIVGQEGERNTVARVLLTRLDGRSLADEILFGGRERPVVCALLDAYATMWSALDNDPWASTAVKRALVLQRETLENAWPPDIESVVDIYESLVGTPAARFAAYNLIGQTGDIVGAGLARLVSAIGALYRRRTRGWAARMTSAPVAASASIRRTLGNWPQEAGPQCTDNAGNTIYALLVESGQDGIAAHLAAVAQDGTNARLVASRDLDEMIGIDMAALPLVALPYAAALPDLLSTLVYDTPKDDAITALEAAMVLVPSWADLPPALLRAVSPLSYGYLTDFGAPAEVRAVWLDACTLALVLAQHRGAKVVDRALPLLAALRASNVPALENVSEAQPSETVAMSYGGQTQQQQQQQSKRIKAAGGPGRVWPFEEEEQRDNDEELFALPRPVFGIPSLAAIVQGAILATPQARFDLSTLPVELAQPLALDLWQRTCGTETAERDDDGRLVGSDRLYDVAAFWGAQPDPAERARPDLLCASLAPTAIAYAAQRLSGQWEPTMTVNVRWPPLFGRPDIGEDEREAWKRACAGMVDVEDVMDVASPADAVARAYQEIQDSMAEEGTHTGADTEAAVDLVARADAYARQHERAGPSLLDKARLALLGMRFGVDVAPRDLATFDGACAALGLVAILAP</sequence>
<dbReference type="KEGG" id="vg:36841947"/>
<gene>
    <name evidence="2" type="ORF">pmac_cds_804</name>
</gene>
<dbReference type="EMBL" id="MG011691">
    <property type="protein sequence ID" value="AVK77492.1"/>
    <property type="molecule type" value="Genomic_DNA"/>
</dbReference>
<dbReference type="Proteomes" id="UP000249758">
    <property type="component" value="Segment"/>
</dbReference>
<accession>A0A2U7UGB0</accession>
<proteinExistence type="predicted"/>
<dbReference type="GeneID" id="36841947"/>
<name>A0A2U7UGB0_9VIRU</name>